<proteinExistence type="inferred from homology"/>
<dbReference type="InterPro" id="IPR015633">
    <property type="entry name" value="E2F"/>
</dbReference>
<keyword evidence="4 5" id="KW-0804">Transcription</keyword>
<protein>
    <recommendedName>
        <fullName evidence="6">E2F/DP family winged-helix DNA-binding domain-containing protein</fullName>
    </recommendedName>
</protein>
<keyword evidence="2 5" id="KW-0805">Transcription regulation</keyword>
<evidence type="ECO:0000256" key="2">
    <source>
        <dbReference type="ARBA" id="ARBA00023015"/>
    </source>
</evidence>
<dbReference type="InterPro" id="IPR003316">
    <property type="entry name" value="E2F_WHTH_DNA-bd_dom"/>
</dbReference>
<sequence length="308" mass="35184">MKTNLLQPQKPRKNTFGAFVDSIIRLYEDHTDMPIMVNSIAAESGVEKRRLYDLFNVFTACGVCAKSGTHSYVWKGLKNLKNYMSQIARNTELLVMQVNESIACSGQFMGNEKHDQKCDMKKYPSHLGINGEIHENCDMKYAEKIVDALFRLNEGPSIRSITSKFLMYFFFTGNRIVNLRDCATLMGSDEKREKPILRRLYLVAFHLERIGLIKHSQCNAEYEFIGELESIIDETYQQLSANNEYPAFSVRGLLNKIPKSYVTVIQKAREESISRYLAEKRSSYFVEASIGASITNIEPLVPNDTIVV</sequence>
<dbReference type="SMART" id="SM01372">
    <property type="entry name" value="E2F_TDP"/>
    <property type="match status" value="1"/>
</dbReference>
<dbReference type="GO" id="GO:0000981">
    <property type="term" value="F:DNA-binding transcription factor activity, RNA polymerase II-specific"/>
    <property type="evidence" value="ECO:0007669"/>
    <property type="project" value="TreeGrafter"/>
</dbReference>
<evidence type="ECO:0000256" key="5">
    <source>
        <dbReference type="RuleBase" id="RU003796"/>
    </source>
</evidence>
<dbReference type="Proteomes" id="UP000179807">
    <property type="component" value="Unassembled WGS sequence"/>
</dbReference>
<keyword evidence="3 5" id="KW-0238">DNA-binding</keyword>
<dbReference type="PANTHER" id="PTHR12081">
    <property type="entry name" value="TRANSCRIPTION FACTOR E2F"/>
    <property type="match status" value="1"/>
</dbReference>
<dbReference type="AlphaFoldDB" id="A0A1J4JAZ7"/>
<dbReference type="GeneID" id="94829907"/>
<evidence type="ECO:0000256" key="3">
    <source>
        <dbReference type="ARBA" id="ARBA00023125"/>
    </source>
</evidence>
<feature type="domain" description="E2F/DP family winged-helix DNA-binding" evidence="6">
    <location>
        <begin position="11"/>
        <end position="76"/>
    </location>
</feature>
<dbReference type="GO" id="GO:0000978">
    <property type="term" value="F:RNA polymerase II cis-regulatory region sequence-specific DNA binding"/>
    <property type="evidence" value="ECO:0007669"/>
    <property type="project" value="InterPro"/>
</dbReference>
<dbReference type="SUPFAM" id="SSF46785">
    <property type="entry name" value="Winged helix' DNA-binding domain"/>
    <property type="match status" value="1"/>
</dbReference>
<evidence type="ECO:0000256" key="4">
    <source>
        <dbReference type="ARBA" id="ARBA00023163"/>
    </source>
</evidence>
<gene>
    <name evidence="7" type="ORF">TRFO_10023</name>
</gene>
<dbReference type="OrthoDB" id="5318at2759"/>
<dbReference type="EMBL" id="MLAK01001182">
    <property type="protein sequence ID" value="OHS96362.1"/>
    <property type="molecule type" value="Genomic_DNA"/>
</dbReference>
<comment type="subcellular location">
    <subcellularLocation>
        <location evidence="5">Nucleus</location>
    </subcellularLocation>
</comment>
<dbReference type="GO" id="GO:0090575">
    <property type="term" value="C:RNA polymerase II transcription regulator complex"/>
    <property type="evidence" value="ECO:0007669"/>
    <property type="project" value="TreeGrafter"/>
</dbReference>
<evidence type="ECO:0000259" key="6">
    <source>
        <dbReference type="SMART" id="SM01372"/>
    </source>
</evidence>
<evidence type="ECO:0000313" key="7">
    <source>
        <dbReference type="EMBL" id="OHS96362.1"/>
    </source>
</evidence>
<comment type="similarity">
    <text evidence="1 5">Belongs to the E2F/DP family.</text>
</comment>
<accession>A0A1J4JAZ7</accession>
<comment type="caution">
    <text evidence="7">The sequence shown here is derived from an EMBL/GenBank/DDBJ whole genome shotgun (WGS) entry which is preliminary data.</text>
</comment>
<dbReference type="RefSeq" id="XP_068349499.1">
    <property type="nucleotide sequence ID" value="XM_068495203.1"/>
</dbReference>
<dbReference type="InterPro" id="IPR036390">
    <property type="entry name" value="WH_DNA-bd_sf"/>
</dbReference>
<evidence type="ECO:0000256" key="1">
    <source>
        <dbReference type="ARBA" id="ARBA00010940"/>
    </source>
</evidence>
<dbReference type="Pfam" id="PF02319">
    <property type="entry name" value="WHD_E2F_TDP"/>
    <property type="match status" value="1"/>
</dbReference>
<dbReference type="VEuPathDB" id="TrichDB:TRFO_10023"/>
<keyword evidence="8" id="KW-1185">Reference proteome</keyword>
<dbReference type="PANTHER" id="PTHR12081:SF18">
    <property type="entry name" value="TRANSCRIPTION FACTOR E2F2-RELATED"/>
    <property type="match status" value="1"/>
</dbReference>
<keyword evidence="5" id="KW-0539">Nucleus</keyword>
<dbReference type="InterPro" id="IPR036388">
    <property type="entry name" value="WH-like_DNA-bd_sf"/>
</dbReference>
<name>A0A1J4JAZ7_9EUKA</name>
<dbReference type="Gene3D" id="1.10.10.10">
    <property type="entry name" value="Winged helix-like DNA-binding domain superfamily/Winged helix DNA-binding domain"/>
    <property type="match status" value="1"/>
</dbReference>
<reference evidence="7" key="1">
    <citation type="submission" date="2016-10" db="EMBL/GenBank/DDBJ databases">
        <authorList>
            <person name="Benchimol M."/>
            <person name="Almeida L.G."/>
            <person name="Vasconcelos A.T."/>
            <person name="Perreira-Neves A."/>
            <person name="Rosa I.A."/>
            <person name="Tasca T."/>
            <person name="Bogo M.R."/>
            <person name="de Souza W."/>
        </authorList>
    </citation>
    <scope>NUCLEOTIDE SEQUENCE [LARGE SCALE GENOMIC DNA]</scope>
    <source>
        <strain evidence="7">K</strain>
    </source>
</reference>
<organism evidence="7 8">
    <name type="scientific">Tritrichomonas foetus</name>
    <dbReference type="NCBI Taxonomy" id="1144522"/>
    <lineage>
        <taxon>Eukaryota</taxon>
        <taxon>Metamonada</taxon>
        <taxon>Parabasalia</taxon>
        <taxon>Tritrichomonadida</taxon>
        <taxon>Tritrichomonadidae</taxon>
        <taxon>Tritrichomonas</taxon>
    </lineage>
</organism>
<evidence type="ECO:0000313" key="8">
    <source>
        <dbReference type="Proteomes" id="UP000179807"/>
    </source>
</evidence>